<dbReference type="Proteomes" id="UP000422108">
    <property type="component" value="Chromosome"/>
</dbReference>
<reference evidence="2 3" key="1">
    <citation type="submission" date="2019-11" db="EMBL/GenBank/DDBJ databases">
        <title>Comparative genomics of hydrocarbon-degrading Desulfosarcina strains.</title>
        <authorList>
            <person name="Watanabe M."/>
            <person name="Kojima H."/>
            <person name="Fukui M."/>
        </authorList>
    </citation>
    <scope>NUCLEOTIDE SEQUENCE [LARGE SCALE GENOMIC DNA]</scope>
    <source>
        <strain evidence="3">oXyS1</strain>
    </source>
</reference>
<dbReference type="Gene3D" id="3.30.2020.40">
    <property type="entry name" value="Uncharacterised protein PF10387, DUF2442"/>
    <property type="match status" value="1"/>
</dbReference>
<organism evidence="2 3">
    <name type="scientific">Desulfosarcina ovata subsp. ovata</name>
    <dbReference type="NCBI Taxonomy" id="2752305"/>
    <lineage>
        <taxon>Bacteria</taxon>
        <taxon>Pseudomonadati</taxon>
        <taxon>Thermodesulfobacteriota</taxon>
        <taxon>Desulfobacteria</taxon>
        <taxon>Desulfobacterales</taxon>
        <taxon>Desulfosarcinaceae</taxon>
        <taxon>Desulfosarcina</taxon>
    </lineage>
</organism>
<evidence type="ECO:0000313" key="2">
    <source>
        <dbReference type="EMBL" id="BBO88502.1"/>
    </source>
</evidence>
<dbReference type="InterPro" id="IPR018841">
    <property type="entry name" value="DUF2442"/>
</dbReference>
<gene>
    <name evidence="2" type="ORF">DSCOOX_16820</name>
</gene>
<dbReference type="Pfam" id="PF10387">
    <property type="entry name" value="DUF2442"/>
    <property type="match status" value="1"/>
</dbReference>
<dbReference type="RefSeq" id="WP_155309805.1">
    <property type="nucleotide sequence ID" value="NZ_AP021879.1"/>
</dbReference>
<proteinExistence type="predicted"/>
<accession>A0A5K8A7B6</accession>
<dbReference type="EMBL" id="AP021879">
    <property type="protein sequence ID" value="BBO88502.1"/>
    <property type="molecule type" value="Genomic_DNA"/>
</dbReference>
<evidence type="ECO:0000313" key="3">
    <source>
        <dbReference type="Proteomes" id="UP000422108"/>
    </source>
</evidence>
<evidence type="ECO:0000256" key="1">
    <source>
        <dbReference type="SAM" id="MobiDB-lite"/>
    </source>
</evidence>
<evidence type="ECO:0008006" key="4">
    <source>
        <dbReference type="Google" id="ProtNLM"/>
    </source>
</evidence>
<feature type="region of interest" description="Disordered" evidence="1">
    <location>
        <begin position="79"/>
        <end position="99"/>
    </location>
</feature>
<keyword evidence="3" id="KW-1185">Reference proteome</keyword>
<dbReference type="AlphaFoldDB" id="A0A5K8A7B6"/>
<name>A0A5K8A7B6_9BACT</name>
<protein>
    <recommendedName>
        <fullName evidence="4">DUF2442 domain-containing protein</fullName>
    </recommendedName>
</protein>
<sequence length="99" mass="11146">MATLAVKKDVPHAVSVFIDEDTLTVELEDGRTVSVPIAWYPRLLHASKEERANWRLIGKGHGIHWENVDEDISVESILTGKPSGESQASLKKWLENRNK</sequence>